<sequence>MDWVKFVSDNYPKNYTIDQVKIFVIKGKITPEQYQAITGIDYVA</sequence>
<dbReference type="Proteomes" id="UP000006346">
    <property type="component" value="Chromosome"/>
</dbReference>
<name>G7WEE1_DESOD</name>
<dbReference type="STRING" id="768706.Desor_5378"/>
<reference evidence="2" key="1">
    <citation type="submission" date="2011-11" db="EMBL/GenBank/DDBJ databases">
        <title>Complete sequence of Desulfosporosinus orientis DSM 765.</title>
        <authorList>
            <person name="Lucas S."/>
            <person name="Han J."/>
            <person name="Lapidus A."/>
            <person name="Cheng J.-F."/>
            <person name="Goodwin L."/>
            <person name="Pitluck S."/>
            <person name="Peters L."/>
            <person name="Ovchinnikova G."/>
            <person name="Teshima H."/>
            <person name="Detter J.C."/>
            <person name="Han C."/>
            <person name="Tapia R."/>
            <person name="Land M."/>
            <person name="Hauser L."/>
            <person name="Kyrpides N."/>
            <person name="Ivanova N."/>
            <person name="Pagani I."/>
            <person name="Pester M."/>
            <person name="Spring S."/>
            <person name="Ollivier B."/>
            <person name="Rattei T."/>
            <person name="Klenk H.-P."/>
            <person name="Wagner M."/>
            <person name="Loy A."/>
            <person name="Woyke T."/>
        </authorList>
    </citation>
    <scope>NUCLEOTIDE SEQUENCE [LARGE SCALE GENOMIC DNA]</scope>
    <source>
        <strain evidence="2">ATCC 19365 / DSM 765 / NCIMB 8382 / VKM B-1628</strain>
    </source>
</reference>
<dbReference type="Pfam" id="PF09693">
    <property type="entry name" value="Phage_XkdX"/>
    <property type="match status" value="1"/>
</dbReference>
<dbReference type="NCBIfam" id="TIGR01669">
    <property type="entry name" value="phage_XkdX"/>
    <property type="match status" value="1"/>
</dbReference>
<proteinExistence type="predicted"/>
<accession>G7WEE1</accession>
<organism evidence="1 2">
    <name type="scientific">Desulfosporosinus orientis (strain ATCC 19365 / DSM 765 / NCIMB 8382 / VKM B-1628 / Singapore I)</name>
    <name type="common">Desulfotomaculum orientis</name>
    <dbReference type="NCBI Taxonomy" id="768706"/>
    <lineage>
        <taxon>Bacteria</taxon>
        <taxon>Bacillati</taxon>
        <taxon>Bacillota</taxon>
        <taxon>Clostridia</taxon>
        <taxon>Eubacteriales</taxon>
        <taxon>Desulfitobacteriaceae</taxon>
        <taxon>Desulfosporosinus</taxon>
    </lineage>
</organism>
<dbReference type="HOGENOM" id="CLU_195756_5_0_9"/>
<gene>
    <name evidence="1" type="ordered locus">Desor_5378</name>
</gene>
<keyword evidence="2" id="KW-1185">Reference proteome</keyword>
<dbReference type="AlphaFoldDB" id="G7WEE1"/>
<evidence type="ECO:0000313" key="1">
    <source>
        <dbReference type="EMBL" id="AET70754.1"/>
    </source>
</evidence>
<dbReference type="EMBL" id="CP003108">
    <property type="protein sequence ID" value="AET70754.1"/>
    <property type="molecule type" value="Genomic_DNA"/>
</dbReference>
<protein>
    <submittedName>
        <fullName evidence="1">Phage uncharacterized protein, XkdX family</fullName>
    </submittedName>
</protein>
<dbReference type="InterPro" id="IPR010022">
    <property type="entry name" value="XkdX"/>
</dbReference>
<evidence type="ECO:0000313" key="2">
    <source>
        <dbReference type="Proteomes" id="UP000006346"/>
    </source>
</evidence>
<dbReference type="RefSeq" id="WP_014187556.1">
    <property type="nucleotide sequence ID" value="NC_016584.1"/>
</dbReference>
<dbReference type="PATRIC" id="fig|768706.3.peg.5476"/>
<dbReference type="KEGG" id="dor:Desor_5378"/>
<reference evidence="1 2" key="2">
    <citation type="journal article" date="2012" name="J. Bacteriol.">
        <title>Complete genome sequences of Desulfosporosinus orientis DSM765T, Desulfosporosinus youngiae DSM17734T, Desulfosporosinus meridiei DSM13257T, and Desulfosporosinus acidiphilus DSM22704T.</title>
        <authorList>
            <person name="Pester M."/>
            <person name="Brambilla E."/>
            <person name="Alazard D."/>
            <person name="Rattei T."/>
            <person name="Weinmaier T."/>
            <person name="Han J."/>
            <person name="Lucas S."/>
            <person name="Lapidus A."/>
            <person name="Cheng J.F."/>
            <person name="Goodwin L."/>
            <person name="Pitluck S."/>
            <person name="Peters L."/>
            <person name="Ovchinnikova G."/>
            <person name="Teshima H."/>
            <person name="Detter J.C."/>
            <person name="Han C.S."/>
            <person name="Tapia R."/>
            <person name="Land M.L."/>
            <person name="Hauser L."/>
            <person name="Kyrpides N.C."/>
            <person name="Ivanova N.N."/>
            <person name="Pagani I."/>
            <person name="Huntmann M."/>
            <person name="Wei C.L."/>
            <person name="Davenport K.W."/>
            <person name="Daligault H."/>
            <person name="Chain P.S."/>
            <person name="Chen A."/>
            <person name="Mavromatis K."/>
            <person name="Markowitz V."/>
            <person name="Szeto E."/>
            <person name="Mikhailova N."/>
            <person name="Pati A."/>
            <person name="Wagner M."/>
            <person name="Woyke T."/>
            <person name="Ollivier B."/>
            <person name="Klenk H.P."/>
            <person name="Spring S."/>
            <person name="Loy A."/>
        </authorList>
    </citation>
    <scope>NUCLEOTIDE SEQUENCE [LARGE SCALE GENOMIC DNA]</scope>
    <source>
        <strain evidence="2">ATCC 19365 / DSM 765 / NCIMB 8382 / VKM B-1628</strain>
    </source>
</reference>
<dbReference type="OrthoDB" id="2086023at2"/>